<gene>
    <name evidence="2" type="ORF">DFP72DRAFT_1091775</name>
</gene>
<proteinExistence type="predicted"/>
<feature type="region of interest" description="Disordered" evidence="1">
    <location>
        <begin position="178"/>
        <end position="207"/>
    </location>
</feature>
<organism evidence="2 3">
    <name type="scientific">Ephemerocybe angulata</name>
    <dbReference type="NCBI Taxonomy" id="980116"/>
    <lineage>
        <taxon>Eukaryota</taxon>
        <taxon>Fungi</taxon>
        <taxon>Dikarya</taxon>
        <taxon>Basidiomycota</taxon>
        <taxon>Agaricomycotina</taxon>
        <taxon>Agaricomycetes</taxon>
        <taxon>Agaricomycetidae</taxon>
        <taxon>Agaricales</taxon>
        <taxon>Agaricineae</taxon>
        <taxon>Psathyrellaceae</taxon>
        <taxon>Ephemerocybe</taxon>
    </lineage>
</organism>
<reference evidence="2 3" key="1">
    <citation type="submission" date="2020-07" db="EMBL/GenBank/DDBJ databases">
        <title>Comparative genomics of pyrophilous fungi reveals a link between fire events and developmental genes.</title>
        <authorList>
            <consortium name="DOE Joint Genome Institute"/>
            <person name="Steindorff A.S."/>
            <person name="Carver A."/>
            <person name="Calhoun S."/>
            <person name="Stillman K."/>
            <person name="Liu H."/>
            <person name="Lipzen A."/>
            <person name="Pangilinan J."/>
            <person name="Labutti K."/>
            <person name="Bruns T.D."/>
            <person name="Grigoriev I.V."/>
        </authorList>
    </citation>
    <scope>NUCLEOTIDE SEQUENCE [LARGE SCALE GENOMIC DNA]</scope>
    <source>
        <strain evidence="2 3">CBS 144469</strain>
    </source>
</reference>
<keyword evidence="3" id="KW-1185">Reference proteome</keyword>
<sequence>MPPLVQDETWSSTPKHERSEALMILGIETAPRLAIFRNLSAAWSLQRYSMGTPLPCPCALEGRFCHKTPTTSEAPGIGPVPLIDINEARYRSKVRNCDHEYLIFKIGEKRSPRSTIGLLILKPRIEYTVVPFPLSCREMEMSPNLVLCIELLDLAWLAIAGDILRRIPSSVGEEFGKVGTGRPGKQAWASAVTETDKDKGDLGYRGA</sequence>
<name>A0A8H6HDR2_9AGAR</name>
<accession>A0A8H6HDR2</accession>
<evidence type="ECO:0000313" key="3">
    <source>
        <dbReference type="Proteomes" id="UP000521943"/>
    </source>
</evidence>
<evidence type="ECO:0000313" key="2">
    <source>
        <dbReference type="EMBL" id="KAF6745185.1"/>
    </source>
</evidence>
<dbReference type="Proteomes" id="UP000521943">
    <property type="component" value="Unassembled WGS sequence"/>
</dbReference>
<dbReference type="AlphaFoldDB" id="A0A8H6HDR2"/>
<evidence type="ECO:0000256" key="1">
    <source>
        <dbReference type="SAM" id="MobiDB-lite"/>
    </source>
</evidence>
<dbReference type="EMBL" id="JACGCI010000109">
    <property type="protein sequence ID" value="KAF6745185.1"/>
    <property type="molecule type" value="Genomic_DNA"/>
</dbReference>
<protein>
    <submittedName>
        <fullName evidence="2">Uncharacterized protein</fullName>
    </submittedName>
</protein>
<feature type="compositionally biased region" description="Basic and acidic residues" evidence="1">
    <location>
        <begin position="194"/>
        <end position="207"/>
    </location>
</feature>
<comment type="caution">
    <text evidence="2">The sequence shown here is derived from an EMBL/GenBank/DDBJ whole genome shotgun (WGS) entry which is preliminary data.</text>
</comment>